<organism evidence="1 2">
    <name type="scientific">Penicillium brevicompactum</name>
    <dbReference type="NCBI Taxonomy" id="5074"/>
    <lineage>
        <taxon>Eukaryota</taxon>
        <taxon>Fungi</taxon>
        <taxon>Dikarya</taxon>
        <taxon>Ascomycota</taxon>
        <taxon>Pezizomycotina</taxon>
        <taxon>Eurotiomycetes</taxon>
        <taxon>Eurotiomycetidae</taxon>
        <taxon>Eurotiales</taxon>
        <taxon>Aspergillaceae</taxon>
        <taxon>Penicillium</taxon>
    </lineage>
</organism>
<reference evidence="1" key="2">
    <citation type="journal article" date="2023" name="IMA Fungus">
        <title>Comparative genomic study of the Penicillium genus elucidates a diverse pangenome and 15 lateral gene transfer events.</title>
        <authorList>
            <person name="Petersen C."/>
            <person name="Sorensen T."/>
            <person name="Nielsen M.R."/>
            <person name="Sondergaard T.E."/>
            <person name="Sorensen J.L."/>
            <person name="Fitzpatrick D.A."/>
            <person name="Frisvad J.C."/>
            <person name="Nielsen K.L."/>
        </authorList>
    </citation>
    <scope>NUCLEOTIDE SEQUENCE</scope>
    <source>
        <strain evidence="1">IBT 35675</strain>
    </source>
</reference>
<name>A0A9W9REW0_PENBR</name>
<gene>
    <name evidence="1" type="ORF">N7541_005192</name>
</gene>
<accession>A0A9W9REW0</accession>
<comment type="caution">
    <text evidence="1">The sequence shown here is derived from an EMBL/GenBank/DDBJ whole genome shotgun (WGS) entry which is preliminary data.</text>
</comment>
<dbReference type="EMBL" id="JAPZBR010000003">
    <property type="protein sequence ID" value="KAJ5358034.1"/>
    <property type="molecule type" value="Genomic_DNA"/>
</dbReference>
<evidence type="ECO:0000313" key="2">
    <source>
        <dbReference type="Proteomes" id="UP001148299"/>
    </source>
</evidence>
<keyword evidence="2" id="KW-1185">Reference proteome</keyword>
<evidence type="ECO:0000313" key="1">
    <source>
        <dbReference type="EMBL" id="KAJ5358034.1"/>
    </source>
</evidence>
<dbReference type="Proteomes" id="UP001148299">
    <property type="component" value="Unassembled WGS sequence"/>
</dbReference>
<dbReference type="AlphaFoldDB" id="A0A9W9REW0"/>
<reference evidence="1" key="1">
    <citation type="submission" date="2022-12" db="EMBL/GenBank/DDBJ databases">
        <authorList>
            <person name="Petersen C."/>
        </authorList>
    </citation>
    <scope>NUCLEOTIDE SEQUENCE</scope>
    <source>
        <strain evidence="1">IBT 35675</strain>
    </source>
</reference>
<proteinExistence type="predicted"/>
<protein>
    <submittedName>
        <fullName evidence="1">Uncharacterized protein</fullName>
    </submittedName>
</protein>
<sequence length="63" mass="7074">MAKMQPASTALIDQNLVHDLSSYMDDVNAFWVSHEVVVFLGFGATDFEFHIEENTELSSILVL</sequence>